<name>A0A9X6NH83_HYPEX</name>
<dbReference type="PANTHER" id="PTHR24251">
    <property type="entry name" value="OVOCHYMASE-RELATED"/>
    <property type="match status" value="1"/>
</dbReference>
<evidence type="ECO:0000259" key="5">
    <source>
        <dbReference type="PROSITE" id="PS01180"/>
    </source>
</evidence>
<dbReference type="PROSITE" id="PS01180">
    <property type="entry name" value="CUB"/>
    <property type="match status" value="1"/>
</dbReference>
<feature type="chain" id="PRO_5040759762" description="CUB domain-containing protein" evidence="4">
    <location>
        <begin position="18"/>
        <end position="147"/>
    </location>
</feature>
<keyword evidence="1" id="KW-0677">Repeat</keyword>
<dbReference type="Proteomes" id="UP000192578">
    <property type="component" value="Unassembled WGS sequence"/>
</dbReference>
<evidence type="ECO:0000313" key="7">
    <source>
        <dbReference type="Proteomes" id="UP000192578"/>
    </source>
</evidence>
<dbReference type="SMART" id="SM00042">
    <property type="entry name" value="CUB"/>
    <property type="match status" value="1"/>
</dbReference>
<dbReference type="AlphaFoldDB" id="A0A9X6NH83"/>
<comment type="caution">
    <text evidence="6">The sequence shown here is derived from an EMBL/GenBank/DDBJ whole genome shotgun (WGS) entry which is preliminary data.</text>
</comment>
<gene>
    <name evidence="6" type="ORF">BV898_17178</name>
</gene>
<feature type="domain" description="CUB" evidence="5">
    <location>
        <begin position="23"/>
        <end position="147"/>
    </location>
</feature>
<dbReference type="Pfam" id="PF00431">
    <property type="entry name" value="CUB"/>
    <property type="match status" value="1"/>
</dbReference>
<keyword evidence="4" id="KW-0732">Signal</keyword>
<dbReference type="OrthoDB" id="10012881at2759"/>
<feature type="signal peptide" evidence="4">
    <location>
        <begin position="1"/>
        <end position="17"/>
    </location>
</feature>
<keyword evidence="7" id="KW-1185">Reference proteome</keyword>
<comment type="caution">
    <text evidence="3">Lacks conserved residue(s) required for the propagation of feature annotation.</text>
</comment>
<sequence>MTHRWLYLGTLLATATGQRNDGCKVPAIINGSSGTFASPYYDMYPAFSYPNDAKCRWTINVTPGKNTRFTFSNPMALESCMFDWVAIWPVNRYAIHAFVCEGGLEAAEIGAEAGPFCPPSDEPVAPEPFVLAGSSFDVEFCTDSNGA</sequence>
<dbReference type="InterPro" id="IPR035914">
    <property type="entry name" value="Sperma_CUB_dom_sf"/>
</dbReference>
<dbReference type="Gene3D" id="2.60.120.290">
    <property type="entry name" value="Spermadhesin, CUB domain"/>
    <property type="match status" value="1"/>
</dbReference>
<dbReference type="CDD" id="cd00041">
    <property type="entry name" value="CUB"/>
    <property type="match status" value="1"/>
</dbReference>
<evidence type="ECO:0000256" key="2">
    <source>
        <dbReference type="ARBA" id="ARBA00023157"/>
    </source>
</evidence>
<dbReference type="SUPFAM" id="SSF49854">
    <property type="entry name" value="Spermadhesin, CUB domain"/>
    <property type="match status" value="1"/>
</dbReference>
<dbReference type="InterPro" id="IPR000859">
    <property type="entry name" value="CUB_dom"/>
</dbReference>
<dbReference type="PANTHER" id="PTHR24251:SF37">
    <property type="entry name" value="CUB DOMAIN-CONTAINING PROTEIN"/>
    <property type="match status" value="1"/>
</dbReference>
<evidence type="ECO:0000313" key="6">
    <source>
        <dbReference type="EMBL" id="OWA52733.1"/>
    </source>
</evidence>
<reference evidence="7" key="1">
    <citation type="submission" date="2017-01" db="EMBL/GenBank/DDBJ databases">
        <title>Comparative genomics of anhydrobiosis in the tardigrade Hypsibius dujardini.</title>
        <authorList>
            <person name="Yoshida Y."/>
            <person name="Koutsovoulos G."/>
            <person name="Laetsch D."/>
            <person name="Stevens L."/>
            <person name="Kumar S."/>
            <person name="Horikawa D."/>
            <person name="Ishino K."/>
            <person name="Komine S."/>
            <person name="Tomita M."/>
            <person name="Blaxter M."/>
            <person name="Arakawa K."/>
        </authorList>
    </citation>
    <scope>NUCLEOTIDE SEQUENCE [LARGE SCALE GENOMIC DNA]</scope>
    <source>
        <strain evidence="7">Z151</strain>
    </source>
</reference>
<proteinExistence type="predicted"/>
<evidence type="ECO:0000256" key="1">
    <source>
        <dbReference type="ARBA" id="ARBA00022737"/>
    </source>
</evidence>
<organism evidence="6 7">
    <name type="scientific">Hypsibius exemplaris</name>
    <name type="common">Freshwater tardigrade</name>
    <dbReference type="NCBI Taxonomy" id="2072580"/>
    <lineage>
        <taxon>Eukaryota</taxon>
        <taxon>Metazoa</taxon>
        <taxon>Ecdysozoa</taxon>
        <taxon>Tardigrada</taxon>
        <taxon>Eutardigrada</taxon>
        <taxon>Parachela</taxon>
        <taxon>Hypsibioidea</taxon>
        <taxon>Hypsibiidae</taxon>
        <taxon>Hypsibius</taxon>
    </lineage>
</organism>
<accession>A0A9X6NH83</accession>
<protein>
    <recommendedName>
        <fullName evidence="5">CUB domain-containing protein</fullName>
    </recommendedName>
</protein>
<evidence type="ECO:0000256" key="3">
    <source>
        <dbReference type="PROSITE-ProRule" id="PRU00059"/>
    </source>
</evidence>
<dbReference type="EMBL" id="MTYJ01000283">
    <property type="protein sequence ID" value="OWA52733.1"/>
    <property type="molecule type" value="Genomic_DNA"/>
</dbReference>
<keyword evidence="2" id="KW-1015">Disulfide bond</keyword>
<evidence type="ECO:0000256" key="4">
    <source>
        <dbReference type="SAM" id="SignalP"/>
    </source>
</evidence>